<dbReference type="InterPro" id="IPR030923">
    <property type="entry name" value="LptG"/>
</dbReference>
<dbReference type="NCBIfam" id="TIGR04408">
    <property type="entry name" value="LptG_lptG"/>
    <property type="match status" value="1"/>
</dbReference>
<feature type="transmembrane region" description="Helical" evidence="9">
    <location>
        <begin position="104"/>
        <end position="123"/>
    </location>
</feature>
<keyword evidence="6 9" id="KW-1133">Transmembrane helix</keyword>
<protein>
    <submittedName>
        <fullName evidence="10">LPS export ABC transporter permease LptG</fullName>
    </submittedName>
</protein>
<dbReference type="AlphaFoldDB" id="A0A7W3U3K0"/>
<evidence type="ECO:0000256" key="4">
    <source>
        <dbReference type="ARBA" id="ARBA00022475"/>
    </source>
</evidence>
<accession>A0A7W3U3K0</accession>
<gene>
    <name evidence="10" type="primary">lptG</name>
    <name evidence="10" type="ORF">H4F99_05760</name>
</gene>
<feature type="transmembrane region" description="Helical" evidence="9">
    <location>
        <begin position="12"/>
        <end position="38"/>
    </location>
</feature>
<dbReference type="InterPro" id="IPR005495">
    <property type="entry name" value="LptG/LptF_permease"/>
</dbReference>
<comment type="caution">
    <text evidence="10">The sequence shown here is derived from an EMBL/GenBank/DDBJ whole genome shotgun (WGS) entry which is preliminary data.</text>
</comment>
<reference evidence="10 11" key="1">
    <citation type="submission" date="2020-07" db="EMBL/GenBank/DDBJ databases">
        <authorList>
            <person name="Xu S."/>
            <person name="Li A."/>
        </authorList>
    </citation>
    <scope>NUCLEOTIDE SEQUENCE [LARGE SCALE GENOMIC DNA]</scope>
    <source>
        <strain evidence="10 11">SG-8</strain>
    </source>
</reference>
<keyword evidence="11" id="KW-1185">Reference proteome</keyword>
<evidence type="ECO:0000256" key="3">
    <source>
        <dbReference type="ARBA" id="ARBA00007725"/>
    </source>
</evidence>
<feature type="transmembrane region" description="Helical" evidence="9">
    <location>
        <begin position="69"/>
        <end position="92"/>
    </location>
</feature>
<evidence type="ECO:0000256" key="7">
    <source>
        <dbReference type="ARBA" id="ARBA00023136"/>
    </source>
</evidence>
<evidence type="ECO:0000256" key="9">
    <source>
        <dbReference type="SAM" id="Phobius"/>
    </source>
</evidence>
<dbReference type="Proteomes" id="UP000552587">
    <property type="component" value="Unassembled WGS sequence"/>
</dbReference>
<proteinExistence type="inferred from homology"/>
<dbReference type="PANTHER" id="PTHR33529">
    <property type="entry name" value="SLR0882 PROTEIN-RELATED"/>
    <property type="match status" value="1"/>
</dbReference>
<evidence type="ECO:0000256" key="2">
    <source>
        <dbReference type="ARBA" id="ARBA00004651"/>
    </source>
</evidence>
<evidence type="ECO:0000256" key="6">
    <source>
        <dbReference type="ARBA" id="ARBA00022989"/>
    </source>
</evidence>
<feature type="transmembrane region" description="Helical" evidence="9">
    <location>
        <begin position="285"/>
        <end position="306"/>
    </location>
</feature>
<dbReference type="GO" id="GO:0055085">
    <property type="term" value="P:transmembrane transport"/>
    <property type="evidence" value="ECO:0007669"/>
    <property type="project" value="InterPro"/>
</dbReference>
<evidence type="ECO:0000256" key="8">
    <source>
        <dbReference type="ARBA" id="ARBA00026081"/>
    </source>
</evidence>
<evidence type="ECO:0000256" key="1">
    <source>
        <dbReference type="ARBA" id="ARBA00002265"/>
    </source>
</evidence>
<comment type="function">
    <text evidence="1">Part of the ABC transporter complex LptBFG involved in the translocation of lipopolysaccharide (LPS) from the inner membrane to the outer membrane.</text>
</comment>
<comment type="subcellular location">
    <subcellularLocation>
        <location evidence="2">Cell membrane</location>
        <topology evidence="2">Multi-pass membrane protein</topology>
    </subcellularLocation>
</comment>
<dbReference type="EMBL" id="JACHTE010000003">
    <property type="protein sequence ID" value="MBB1087995.1"/>
    <property type="molecule type" value="Genomic_DNA"/>
</dbReference>
<sequence>MSGPLLKVHDRFVAKAILGSILLTWGVLLGLDVMLALVSELGDLGKGRYGFVQAIAYVGLTIPRRANYLFPYGAVIGSLMAMGQLAATSELTALRAVGLSRKRISVTVAATVAALTLLMVASAETAGPIGQRRADALKASAKSDDMIVAQYSGVWAREGDTILNAAAGQEKVEGDDRWIELHDVRLYDFDAAGRLESMATVKVAEHRPGGWLLKDVTRTFFADRSVTESHVDQERWESRLDATALTAGTDRPRYLSAGNLREAIDYRQRNALDSSEFEEHYWGRWFYPINVIVLCLAALPFAFGLLRSGGTGKRLFVGILFALGFYLLQSQFVQLAKVLRFDFRIAYLLPTLGMVAISYWLFRRRSG</sequence>
<keyword evidence="5 9" id="KW-0812">Transmembrane</keyword>
<name>A0A7W3U3K0_9GAMM</name>
<dbReference type="Pfam" id="PF03739">
    <property type="entry name" value="LptF_LptG"/>
    <property type="match status" value="1"/>
</dbReference>
<evidence type="ECO:0000256" key="5">
    <source>
        <dbReference type="ARBA" id="ARBA00022692"/>
    </source>
</evidence>
<organism evidence="10 11">
    <name type="scientific">Marilutibacter penaei</name>
    <dbReference type="NCBI Taxonomy" id="2759900"/>
    <lineage>
        <taxon>Bacteria</taxon>
        <taxon>Pseudomonadati</taxon>
        <taxon>Pseudomonadota</taxon>
        <taxon>Gammaproteobacteria</taxon>
        <taxon>Lysobacterales</taxon>
        <taxon>Lysobacteraceae</taxon>
        <taxon>Marilutibacter</taxon>
    </lineage>
</organism>
<dbReference type="GO" id="GO:0043190">
    <property type="term" value="C:ATP-binding cassette (ABC) transporter complex"/>
    <property type="evidence" value="ECO:0007669"/>
    <property type="project" value="InterPro"/>
</dbReference>
<comment type="subunit">
    <text evidence="8">Component of the lipopolysaccharide transport and assembly complex. The LptBFG transporter is composed of two ATP-binding proteins (LptB) and two transmembrane proteins (LptF and LptG).</text>
</comment>
<feature type="transmembrane region" description="Helical" evidence="9">
    <location>
        <begin position="345"/>
        <end position="362"/>
    </location>
</feature>
<dbReference type="PANTHER" id="PTHR33529:SF2">
    <property type="entry name" value="LIPOPOLYSACCHARIDE EXPORT SYSTEM PERMEASE PROTEIN LPTG"/>
    <property type="match status" value="1"/>
</dbReference>
<keyword evidence="4" id="KW-1003">Cell membrane</keyword>
<evidence type="ECO:0000313" key="11">
    <source>
        <dbReference type="Proteomes" id="UP000552587"/>
    </source>
</evidence>
<feature type="transmembrane region" description="Helical" evidence="9">
    <location>
        <begin position="315"/>
        <end position="333"/>
    </location>
</feature>
<evidence type="ECO:0000313" key="10">
    <source>
        <dbReference type="EMBL" id="MBB1087995.1"/>
    </source>
</evidence>
<dbReference type="GO" id="GO:0015920">
    <property type="term" value="P:lipopolysaccharide transport"/>
    <property type="evidence" value="ECO:0007669"/>
    <property type="project" value="TreeGrafter"/>
</dbReference>
<comment type="similarity">
    <text evidence="3">Belongs to the LptF/LptG family.</text>
</comment>
<keyword evidence="7 9" id="KW-0472">Membrane</keyword>